<reference evidence="2" key="1">
    <citation type="submission" date="2017-02" db="UniProtKB">
        <authorList>
            <consortium name="WormBaseParasite"/>
        </authorList>
    </citation>
    <scope>IDENTIFICATION</scope>
</reference>
<dbReference type="Proteomes" id="UP000036681">
    <property type="component" value="Unplaced"/>
</dbReference>
<dbReference type="WBParaSite" id="ALUE_0000040701-mRNA-1">
    <property type="protein sequence ID" value="ALUE_0000040701-mRNA-1"/>
    <property type="gene ID" value="ALUE_0000040701"/>
</dbReference>
<sequence>MLERAARLRYLLAGILVVTIPQQWIFSKRLECLPLVVSAEANAVEQQNRCSEPVETTQRSCRWSIRL</sequence>
<dbReference type="AlphaFoldDB" id="A0A0M3HFW2"/>
<accession>A0A0M3HFW2</accession>
<protein>
    <submittedName>
        <fullName evidence="2">Secreted protein</fullName>
    </submittedName>
</protein>
<organism evidence="1 2">
    <name type="scientific">Ascaris lumbricoides</name>
    <name type="common">Giant roundworm</name>
    <dbReference type="NCBI Taxonomy" id="6252"/>
    <lineage>
        <taxon>Eukaryota</taxon>
        <taxon>Metazoa</taxon>
        <taxon>Ecdysozoa</taxon>
        <taxon>Nematoda</taxon>
        <taxon>Chromadorea</taxon>
        <taxon>Rhabditida</taxon>
        <taxon>Spirurina</taxon>
        <taxon>Ascaridomorpha</taxon>
        <taxon>Ascaridoidea</taxon>
        <taxon>Ascarididae</taxon>
        <taxon>Ascaris</taxon>
    </lineage>
</organism>
<evidence type="ECO:0000313" key="2">
    <source>
        <dbReference type="WBParaSite" id="ALUE_0000040701-mRNA-1"/>
    </source>
</evidence>
<evidence type="ECO:0000313" key="1">
    <source>
        <dbReference type="Proteomes" id="UP000036681"/>
    </source>
</evidence>
<proteinExistence type="predicted"/>
<keyword evidence="1" id="KW-1185">Reference proteome</keyword>
<name>A0A0M3HFW2_ASCLU</name>